<dbReference type="GO" id="GO:0016787">
    <property type="term" value="F:hydrolase activity"/>
    <property type="evidence" value="ECO:0007669"/>
    <property type="project" value="UniProtKB-KW"/>
</dbReference>
<dbReference type="AlphaFoldDB" id="A0A3L8NXY5"/>
<dbReference type="InterPro" id="IPR013078">
    <property type="entry name" value="His_Pase_superF_clade-1"/>
</dbReference>
<organism evidence="2 3">
    <name type="scientific">Nocardioides mangrovicus</name>
    <dbReference type="NCBI Taxonomy" id="2478913"/>
    <lineage>
        <taxon>Bacteria</taxon>
        <taxon>Bacillati</taxon>
        <taxon>Actinomycetota</taxon>
        <taxon>Actinomycetes</taxon>
        <taxon>Propionibacteriales</taxon>
        <taxon>Nocardioidaceae</taxon>
        <taxon>Nocardioides</taxon>
    </lineage>
</organism>
<protein>
    <submittedName>
        <fullName evidence="2">Phosphoglycerate mutase</fullName>
    </submittedName>
</protein>
<evidence type="ECO:0000256" key="1">
    <source>
        <dbReference type="ARBA" id="ARBA00022801"/>
    </source>
</evidence>
<dbReference type="SMART" id="SM00855">
    <property type="entry name" value="PGAM"/>
    <property type="match status" value="1"/>
</dbReference>
<dbReference type="InterPro" id="IPR051021">
    <property type="entry name" value="Mito_Ser/Thr_phosphatase"/>
</dbReference>
<keyword evidence="3" id="KW-1185">Reference proteome</keyword>
<keyword evidence="1" id="KW-0378">Hydrolase</keyword>
<dbReference type="OrthoDB" id="280692at2"/>
<dbReference type="InterPro" id="IPR029033">
    <property type="entry name" value="His_PPase_superfam"/>
</dbReference>
<accession>A0A3L8NXY5</accession>
<dbReference type="PANTHER" id="PTHR20935">
    <property type="entry name" value="PHOSPHOGLYCERATE MUTASE-RELATED"/>
    <property type="match status" value="1"/>
</dbReference>
<dbReference type="EMBL" id="RDBE01000010">
    <property type="protein sequence ID" value="RLV48000.1"/>
    <property type="molecule type" value="Genomic_DNA"/>
</dbReference>
<sequence length="206" mass="22491">MGRLLLVRHGQASFGAEDYDVLSPTGEEQARVLGRWLAERVERPAAVVHGAMQRQLRTAEELTDAAGWSLTPSLAAGWDEIDHVDVLSRQPETPDYQDWFEVATQRWMSGDFDAEYRESFAGFAARVEAALAAALEVDGLVVAVTSGGPISWVCAGLLDAGLPTYRRLARVVVNTGVTTVVTGRRGTNLLTFNDHAHLPADLLTYR</sequence>
<gene>
    <name evidence="2" type="ORF">D9V37_18030</name>
</gene>
<name>A0A3L8NXY5_9ACTN</name>
<dbReference type="RefSeq" id="WP_121807506.1">
    <property type="nucleotide sequence ID" value="NZ_RDBE01000010.1"/>
</dbReference>
<dbReference type="CDD" id="cd07067">
    <property type="entry name" value="HP_PGM_like"/>
    <property type="match status" value="1"/>
</dbReference>
<evidence type="ECO:0000313" key="2">
    <source>
        <dbReference type="EMBL" id="RLV48000.1"/>
    </source>
</evidence>
<reference evidence="2 3" key="1">
    <citation type="submission" date="2018-10" db="EMBL/GenBank/DDBJ databases">
        <title>Marmoricola sp. 4Q3S-7 whole genome shotgun sequence.</title>
        <authorList>
            <person name="Li F."/>
        </authorList>
    </citation>
    <scope>NUCLEOTIDE SEQUENCE [LARGE SCALE GENOMIC DNA]</scope>
    <source>
        <strain evidence="2 3">4Q3S-7</strain>
    </source>
</reference>
<dbReference type="PANTHER" id="PTHR20935:SF0">
    <property type="entry name" value="SERINE_THREONINE-PROTEIN PHOSPHATASE PGAM5, MITOCHONDRIAL"/>
    <property type="match status" value="1"/>
</dbReference>
<dbReference type="Gene3D" id="3.40.50.1240">
    <property type="entry name" value="Phosphoglycerate mutase-like"/>
    <property type="match status" value="1"/>
</dbReference>
<dbReference type="Pfam" id="PF00300">
    <property type="entry name" value="His_Phos_1"/>
    <property type="match status" value="1"/>
</dbReference>
<comment type="caution">
    <text evidence="2">The sequence shown here is derived from an EMBL/GenBank/DDBJ whole genome shotgun (WGS) entry which is preliminary data.</text>
</comment>
<dbReference type="SUPFAM" id="SSF53254">
    <property type="entry name" value="Phosphoglycerate mutase-like"/>
    <property type="match status" value="1"/>
</dbReference>
<proteinExistence type="predicted"/>
<evidence type="ECO:0000313" key="3">
    <source>
        <dbReference type="Proteomes" id="UP000281708"/>
    </source>
</evidence>
<dbReference type="Proteomes" id="UP000281708">
    <property type="component" value="Unassembled WGS sequence"/>
</dbReference>